<proteinExistence type="predicted"/>
<protein>
    <submittedName>
        <fullName evidence="1">Uncharacterized protein</fullName>
    </submittedName>
</protein>
<dbReference type="PANTHER" id="PTHR33597:SF11">
    <property type="entry name" value="OS07G0620600 PROTEIN"/>
    <property type="match status" value="1"/>
</dbReference>
<dbReference type="Proteomes" id="UP000235145">
    <property type="component" value="Unassembled WGS sequence"/>
</dbReference>
<name>A0A9R1UJY1_LACSA</name>
<evidence type="ECO:0000313" key="1">
    <source>
        <dbReference type="EMBL" id="KAJ0188291.1"/>
    </source>
</evidence>
<keyword evidence="2" id="KW-1185">Reference proteome</keyword>
<evidence type="ECO:0000313" key="2">
    <source>
        <dbReference type="Proteomes" id="UP000235145"/>
    </source>
</evidence>
<comment type="caution">
    <text evidence="1">The sequence shown here is derived from an EMBL/GenBank/DDBJ whole genome shotgun (WGS) entry which is preliminary data.</text>
</comment>
<dbReference type="Gramene" id="rna-gnl|WGS:NBSK|LSAT_9X115420_mrna">
    <property type="protein sequence ID" value="cds-PLY95405.1"/>
    <property type="gene ID" value="gene-LSAT_9X115420"/>
</dbReference>
<dbReference type="EMBL" id="NBSK02000009">
    <property type="protein sequence ID" value="KAJ0188291.1"/>
    <property type="molecule type" value="Genomic_DNA"/>
</dbReference>
<gene>
    <name evidence="1" type="ORF">LSAT_V11C900502550</name>
</gene>
<sequence>MNLGRGHRASSNPKIRQIKGRPAIGLNPDSVLIFRLPNSRVLGIISRSLFLALFILVLPSIGSLVRDASEEDSHDFLPMVFKDLVVEGLYKDGHKGLLLSSGIGDLFDSLWFLKDYGIDLVTDSDADRQMVIPNEVFDFVFASSFENMKFINRVVKVDGIVVMPLGNYYDRSYEFLKQSNYKIAYLRQFDSITVVAMRKIDCEGEENVFGG</sequence>
<accession>A0A9R1UJY1</accession>
<dbReference type="PANTHER" id="PTHR33597">
    <property type="entry name" value="OS02G0760400 PROTEIN"/>
    <property type="match status" value="1"/>
</dbReference>
<reference evidence="1 2" key="1">
    <citation type="journal article" date="2017" name="Nat. Commun.">
        <title>Genome assembly with in vitro proximity ligation data and whole-genome triplication in lettuce.</title>
        <authorList>
            <person name="Reyes-Chin-Wo S."/>
            <person name="Wang Z."/>
            <person name="Yang X."/>
            <person name="Kozik A."/>
            <person name="Arikit S."/>
            <person name="Song C."/>
            <person name="Xia L."/>
            <person name="Froenicke L."/>
            <person name="Lavelle D.O."/>
            <person name="Truco M.J."/>
            <person name="Xia R."/>
            <person name="Zhu S."/>
            <person name="Xu C."/>
            <person name="Xu H."/>
            <person name="Xu X."/>
            <person name="Cox K."/>
            <person name="Korf I."/>
            <person name="Meyers B.C."/>
            <person name="Michelmore R.W."/>
        </authorList>
    </citation>
    <scope>NUCLEOTIDE SEQUENCE [LARGE SCALE GENOMIC DNA]</scope>
    <source>
        <strain evidence="2">cv. Salinas</strain>
        <tissue evidence="1">Seedlings</tissue>
    </source>
</reference>
<dbReference type="AlphaFoldDB" id="A0A9R1UJY1"/>
<organism evidence="1 2">
    <name type="scientific">Lactuca sativa</name>
    <name type="common">Garden lettuce</name>
    <dbReference type="NCBI Taxonomy" id="4236"/>
    <lineage>
        <taxon>Eukaryota</taxon>
        <taxon>Viridiplantae</taxon>
        <taxon>Streptophyta</taxon>
        <taxon>Embryophyta</taxon>
        <taxon>Tracheophyta</taxon>
        <taxon>Spermatophyta</taxon>
        <taxon>Magnoliopsida</taxon>
        <taxon>eudicotyledons</taxon>
        <taxon>Gunneridae</taxon>
        <taxon>Pentapetalae</taxon>
        <taxon>asterids</taxon>
        <taxon>campanulids</taxon>
        <taxon>Asterales</taxon>
        <taxon>Asteraceae</taxon>
        <taxon>Cichorioideae</taxon>
        <taxon>Cichorieae</taxon>
        <taxon>Lactucinae</taxon>
        <taxon>Lactuca</taxon>
    </lineage>
</organism>
<dbReference type="OrthoDB" id="1919622at2759"/>